<keyword evidence="2" id="KW-1185">Reference proteome</keyword>
<reference evidence="1 2" key="1">
    <citation type="submission" date="2016-10" db="EMBL/GenBank/DDBJ databases">
        <authorList>
            <person name="Varghese N."/>
            <person name="Submissions S."/>
        </authorList>
    </citation>
    <scope>NUCLEOTIDE SEQUENCE [LARGE SCALE GENOMIC DNA]</scope>
    <source>
        <strain evidence="2">YIM D21,KCTC 23444,ACCC 10710</strain>
    </source>
</reference>
<dbReference type="RefSeq" id="WP_223163079.1">
    <property type="nucleotide sequence ID" value="NZ_FOMS01000008.1"/>
</dbReference>
<dbReference type="Proteomes" id="UP000325289">
    <property type="component" value="Unassembled WGS sequence"/>
</dbReference>
<dbReference type="AlphaFoldDB" id="A0A1I1ZGK6"/>
<evidence type="ECO:0000313" key="1">
    <source>
        <dbReference type="EMBL" id="SFE30712.1"/>
    </source>
</evidence>
<sequence>MKHDWIINVLSDLGTFSRQNGLHALASQLEDAKFVAHAEIASRTGDPCGGVHFVGRVDREDSERFGVG</sequence>
<evidence type="ECO:0000313" key="2">
    <source>
        <dbReference type="Proteomes" id="UP000325289"/>
    </source>
</evidence>
<proteinExistence type="predicted"/>
<protein>
    <submittedName>
        <fullName evidence="1">Uncharacterized protein</fullName>
    </submittedName>
</protein>
<name>A0A1I1ZGK6_9RHOB</name>
<gene>
    <name evidence="1" type="ORF">SAMN04515678_108132</name>
</gene>
<accession>A0A1I1ZGK6</accession>
<organism evidence="1 2">
    <name type="scientific">Roseivivax sediminis</name>
    <dbReference type="NCBI Taxonomy" id="936889"/>
    <lineage>
        <taxon>Bacteria</taxon>
        <taxon>Pseudomonadati</taxon>
        <taxon>Pseudomonadota</taxon>
        <taxon>Alphaproteobacteria</taxon>
        <taxon>Rhodobacterales</taxon>
        <taxon>Roseobacteraceae</taxon>
        <taxon>Roseivivax</taxon>
    </lineage>
</organism>
<dbReference type="EMBL" id="FOMS01000008">
    <property type="protein sequence ID" value="SFE30712.1"/>
    <property type="molecule type" value="Genomic_DNA"/>
</dbReference>